<keyword evidence="4" id="KW-1185">Reference proteome</keyword>
<dbReference type="EMBL" id="BEXD01002935">
    <property type="protein sequence ID" value="GBB99805.1"/>
    <property type="molecule type" value="Genomic_DNA"/>
</dbReference>
<reference evidence="3 4" key="1">
    <citation type="submission" date="2017-11" db="EMBL/GenBank/DDBJ databases">
        <title>The genome of Rhizophagus clarus HR1 reveals common genetic basis of auxotrophy among arbuscular mycorrhizal fungi.</title>
        <authorList>
            <person name="Kobayashi Y."/>
        </authorList>
    </citation>
    <scope>NUCLEOTIDE SEQUENCE [LARGE SCALE GENOMIC DNA]</scope>
    <source>
        <strain evidence="3 4">HR1</strain>
    </source>
</reference>
<dbReference type="STRING" id="94130.A0A2Z6RBI0"/>
<name>A0A2Z6RBI0_9GLOM</name>
<keyword evidence="2" id="KW-0732">Signal</keyword>
<feature type="region of interest" description="Disordered" evidence="1">
    <location>
        <begin position="139"/>
        <end position="179"/>
    </location>
</feature>
<feature type="chain" id="PRO_5016401231" evidence="2">
    <location>
        <begin position="20"/>
        <end position="179"/>
    </location>
</feature>
<sequence length="179" mass="19616">MKFTPVFSVFLSLAIISQAHPVNFSKRSFGNESSPQVIAIFKEIRDITQGTDKEAEGADLSNEVIEALFVDAPACAQQDRADEIIDLGHSLGGKKEKRLIEIAKTFRQLERNTPNGQPSELCVKAPKNKEINGLVQLQVSPDHTQDATINEPDPDDPDATINEPDPDDPDDPDATINEP</sequence>
<organism evidence="3 4">
    <name type="scientific">Rhizophagus clarus</name>
    <dbReference type="NCBI Taxonomy" id="94130"/>
    <lineage>
        <taxon>Eukaryota</taxon>
        <taxon>Fungi</taxon>
        <taxon>Fungi incertae sedis</taxon>
        <taxon>Mucoromycota</taxon>
        <taxon>Glomeromycotina</taxon>
        <taxon>Glomeromycetes</taxon>
        <taxon>Glomerales</taxon>
        <taxon>Glomeraceae</taxon>
        <taxon>Rhizophagus</taxon>
    </lineage>
</organism>
<feature type="signal peptide" evidence="2">
    <location>
        <begin position="1"/>
        <end position="19"/>
    </location>
</feature>
<dbReference type="Proteomes" id="UP000247702">
    <property type="component" value="Unassembled WGS sequence"/>
</dbReference>
<gene>
    <name evidence="3" type="ORF">RclHR1_03640001</name>
</gene>
<feature type="compositionally biased region" description="Polar residues" evidence="1">
    <location>
        <begin position="139"/>
        <end position="148"/>
    </location>
</feature>
<evidence type="ECO:0000256" key="1">
    <source>
        <dbReference type="SAM" id="MobiDB-lite"/>
    </source>
</evidence>
<dbReference type="AlphaFoldDB" id="A0A2Z6RBI0"/>
<feature type="non-terminal residue" evidence="3">
    <location>
        <position position="179"/>
    </location>
</feature>
<evidence type="ECO:0000313" key="3">
    <source>
        <dbReference type="EMBL" id="GBB99805.1"/>
    </source>
</evidence>
<evidence type="ECO:0000256" key="2">
    <source>
        <dbReference type="SAM" id="SignalP"/>
    </source>
</evidence>
<accession>A0A2Z6RBI0</accession>
<feature type="compositionally biased region" description="Acidic residues" evidence="1">
    <location>
        <begin position="152"/>
        <end position="173"/>
    </location>
</feature>
<proteinExistence type="predicted"/>
<protein>
    <submittedName>
        <fullName evidence="3">Uncharacterized protein</fullName>
    </submittedName>
</protein>
<evidence type="ECO:0000313" key="4">
    <source>
        <dbReference type="Proteomes" id="UP000247702"/>
    </source>
</evidence>
<comment type="caution">
    <text evidence="3">The sequence shown here is derived from an EMBL/GenBank/DDBJ whole genome shotgun (WGS) entry which is preliminary data.</text>
</comment>